<dbReference type="CDD" id="cd00719">
    <property type="entry name" value="GIY-YIG_SF"/>
    <property type="match status" value="1"/>
</dbReference>
<protein>
    <recommendedName>
        <fullName evidence="3">GIY-YIG domain-containing protein</fullName>
    </recommendedName>
</protein>
<sequence>MESSPLHFKEWDAPTGVKASALFDAGLTSGIYVLVFANGEEYVGKTVNFPRRFMDHRRRWSDIVSVRFAPVIAEDLDRMERAVVSAREADGVLLRNLLLLSQPLGSSRLDVLIDKQAQAEWLTADEDYTGLRVDPQRIALARRRLRSRNKLDQLMCHPQGDAVVATVAAYISAVIPSPDVGEGTSWTLTAMPHTSKGPRNRRLATLSIHSVEVLFLGEWRGDAGEWVPYTVLNIGPHGDLPAEITALVTTHGRYRSAGTVRSVELEGFHAVPELLRIPGVLRAARSLALGQLRKGRGAFSRFHNDAFADTVFASMSGGKDG</sequence>
<dbReference type="Proteomes" id="UP000008838">
    <property type="component" value="Chromosome"/>
</dbReference>
<accession>B2GJC3</accession>
<evidence type="ECO:0008006" key="3">
    <source>
        <dbReference type="Google" id="ProtNLM"/>
    </source>
</evidence>
<dbReference type="HOGENOM" id="CLU_049138_1_0_11"/>
<proteinExistence type="predicted"/>
<dbReference type="KEGG" id="krh:KRH_23240"/>
<dbReference type="STRING" id="378753.KRH_23240"/>
<gene>
    <name evidence="1" type="ordered locus">KRH_23240</name>
</gene>
<dbReference type="eggNOG" id="COG0457">
    <property type="taxonomic scope" value="Bacteria"/>
</dbReference>
<keyword evidence="2" id="KW-1185">Reference proteome</keyword>
<dbReference type="AlphaFoldDB" id="B2GJC3"/>
<reference evidence="1 2" key="1">
    <citation type="journal article" date="2008" name="J. Bacteriol.">
        <title>Complete genome sequence of the soil actinomycete Kocuria rhizophila.</title>
        <authorList>
            <person name="Takarada H."/>
            <person name="Sekine M."/>
            <person name="Kosugi H."/>
            <person name="Matsuo Y."/>
            <person name="Fujisawa T."/>
            <person name="Omata S."/>
            <person name="Kishi E."/>
            <person name="Shimizu A."/>
            <person name="Tsukatani N."/>
            <person name="Tanikawa S."/>
            <person name="Fujita N."/>
            <person name="Harayama S."/>
        </authorList>
    </citation>
    <scope>NUCLEOTIDE SEQUENCE [LARGE SCALE GENOMIC DNA]</scope>
    <source>
        <strain evidence="2">ATCC 9341 / DSM 348 / NBRC 103217 / DC2201</strain>
    </source>
</reference>
<name>B2GJC3_KOCRD</name>
<organism evidence="1 2">
    <name type="scientific">Kocuria rhizophila (strain ATCC 9341 / DSM 348 / NBRC 103217 / DC2201)</name>
    <dbReference type="NCBI Taxonomy" id="378753"/>
    <lineage>
        <taxon>Bacteria</taxon>
        <taxon>Bacillati</taxon>
        <taxon>Actinomycetota</taxon>
        <taxon>Actinomycetes</taxon>
        <taxon>Micrococcales</taxon>
        <taxon>Micrococcaceae</taxon>
        <taxon>Kocuria</taxon>
    </lineage>
</organism>
<evidence type="ECO:0000313" key="1">
    <source>
        <dbReference type="EMBL" id="BAG30671.1"/>
    </source>
</evidence>
<dbReference type="EMBL" id="AP009152">
    <property type="protein sequence ID" value="BAG30671.1"/>
    <property type="molecule type" value="Genomic_DNA"/>
</dbReference>
<evidence type="ECO:0000313" key="2">
    <source>
        <dbReference type="Proteomes" id="UP000008838"/>
    </source>
</evidence>
<dbReference type="OrthoDB" id="4865220at2"/>
<dbReference type="RefSeq" id="WP_012399392.1">
    <property type="nucleotide sequence ID" value="NC_010617.1"/>
</dbReference>